<reference evidence="2" key="1">
    <citation type="journal article" date="2023" name="Mol. Phylogenet. Evol.">
        <title>Genome-scale phylogeny and comparative genomics of the fungal order Sordariales.</title>
        <authorList>
            <person name="Hensen N."/>
            <person name="Bonometti L."/>
            <person name="Westerberg I."/>
            <person name="Brannstrom I.O."/>
            <person name="Guillou S."/>
            <person name="Cros-Aarteil S."/>
            <person name="Calhoun S."/>
            <person name="Haridas S."/>
            <person name="Kuo A."/>
            <person name="Mondo S."/>
            <person name="Pangilinan J."/>
            <person name="Riley R."/>
            <person name="LaButti K."/>
            <person name="Andreopoulos B."/>
            <person name="Lipzen A."/>
            <person name="Chen C."/>
            <person name="Yan M."/>
            <person name="Daum C."/>
            <person name="Ng V."/>
            <person name="Clum A."/>
            <person name="Steindorff A."/>
            <person name="Ohm R.A."/>
            <person name="Martin F."/>
            <person name="Silar P."/>
            <person name="Natvig D.O."/>
            <person name="Lalanne C."/>
            <person name="Gautier V."/>
            <person name="Ament-Velasquez S.L."/>
            <person name="Kruys A."/>
            <person name="Hutchinson M.I."/>
            <person name="Powell A.J."/>
            <person name="Barry K."/>
            <person name="Miller A.N."/>
            <person name="Grigoriev I.V."/>
            <person name="Debuchy R."/>
            <person name="Gladieux P."/>
            <person name="Hiltunen Thoren M."/>
            <person name="Johannesson H."/>
        </authorList>
    </citation>
    <scope>NUCLEOTIDE SEQUENCE</scope>
    <source>
        <strain evidence="2">CBS 538.74</strain>
    </source>
</reference>
<proteinExistence type="predicted"/>
<gene>
    <name evidence="2" type="ORF">C8A00DRAFT_12696</name>
</gene>
<sequence length="741" mass="84131">MLKQPMPESHTWRAMDAVRSLFQASIPSSGFLWAKSNPHSQCKGCGEICELLRWGEVQRRRDSAYHGSSPPRMVHRSYLDLDLCAGVSGCDTCRVLRRAFLLEQITGQDAERLEHPNNQFPIHAVLSLGSSGDSRLLLAIESPRDVLFSATIHLSNEPRPLPHSLTKGAPSLRSDLSELRRVVDDCHRNHECSSRYRWSRRNPTWLLKILPDDFVQLVEGPPTPVDYVVLSYSWGNPTTMPVDEWARIKGAGTKTIKGRPVPERLNPFRVRELPETMQDAIMVSASLGFFYIWIDNVCIPKGTNWDTEASLMHEVYGNSAFTLVASSSGKATDHLLHDRLAWTHRSKACQLRELWWLHNAQMPLDRVRFESPVSRRAWTLQEERLSPRVVYWAGQRWYWSCPECQVAEMGEPERISPTADDTTSRSCPQRFLELCRTGDEHQLHEEWLDIVEAYTRRDLVAPKDRFLAIAGLAVRFYNAKAANGGTAVTEDYLAGLWKDNFARHLAWSVVSALDSRQNLQHIAPSWSWASLPLQVHTQTKAPFKPSEHFKFIAVEHTGPAHASSKEDVTRTETGDPLTDYVNRGRAVEERGRGVKVIQVQGRLRRFIPENAQGVSWDAIEWRRGGRLSFDFGAFSGQPIYARNKADGRITSKDAHGGEVVGQLDYVVPSEDKPRDRFTPYVQEGREKEIVCLELGELAMLLLVPNRKWGQPESYRRVGVAIGYANRKGFFYGCETKTVRLA</sequence>
<organism evidence="2 3">
    <name type="scientific">Chaetomidium leptoderma</name>
    <dbReference type="NCBI Taxonomy" id="669021"/>
    <lineage>
        <taxon>Eukaryota</taxon>
        <taxon>Fungi</taxon>
        <taxon>Dikarya</taxon>
        <taxon>Ascomycota</taxon>
        <taxon>Pezizomycotina</taxon>
        <taxon>Sordariomycetes</taxon>
        <taxon>Sordariomycetidae</taxon>
        <taxon>Sordariales</taxon>
        <taxon>Chaetomiaceae</taxon>
        <taxon>Chaetomidium</taxon>
    </lineage>
</organism>
<comment type="caution">
    <text evidence="2">The sequence shown here is derived from an EMBL/GenBank/DDBJ whole genome shotgun (WGS) entry which is preliminary data.</text>
</comment>
<dbReference type="PANTHER" id="PTHR33112:SF16">
    <property type="entry name" value="HETEROKARYON INCOMPATIBILITY DOMAIN-CONTAINING PROTEIN"/>
    <property type="match status" value="1"/>
</dbReference>
<keyword evidence="3" id="KW-1185">Reference proteome</keyword>
<dbReference type="Proteomes" id="UP001302745">
    <property type="component" value="Unassembled WGS sequence"/>
</dbReference>
<dbReference type="Pfam" id="PF06985">
    <property type="entry name" value="HET"/>
    <property type="match status" value="1"/>
</dbReference>
<name>A0AAN6VS74_9PEZI</name>
<evidence type="ECO:0000313" key="2">
    <source>
        <dbReference type="EMBL" id="KAK4156349.1"/>
    </source>
</evidence>
<accession>A0AAN6VS74</accession>
<reference evidence="2" key="2">
    <citation type="submission" date="2023-05" db="EMBL/GenBank/DDBJ databases">
        <authorList>
            <consortium name="Lawrence Berkeley National Laboratory"/>
            <person name="Steindorff A."/>
            <person name="Hensen N."/>
            <person name="Bonometti L."/>
            <person name="Westerberg I."/>
            <person name="Brannstrom I.O."/>
            <person name="Guillou S."/>
            <person name="Cros-Aarteil S."/>
            <person name="Calhoun S."/>
            <person name="Haridas S."/>
            <person name="Kuo A."/>
            <person name="Mondo S."/>
            <person name="Pangilinan J."/>
            <person name="Riley R."/>
            <person name="Labutti K."/>
            <person name="Andreopoulos B."/>
            <person name="Lipzen A."/>
            <person name="Chen C."/>
            <person name="Yanf M."/>
            <person name="Daum C."/>
            <person name="Ng V."/>
            <person name="Clum A."/>
            <person name="Ohm R."/>
            <person name="Martin F."/>
            <person name="Silar P."/>
            <person name="Natvig D."/>
            <person name="Lalanne C."/>
            <person name="Gautier V."/>
            <person name="Ament-Velasquez S.L."/>
            <person name="Kruys A."/>
            <person name="Hutchinson M.I."/>
            <person name="Powell A.J."/>
            <person name="Barry K."/>
            <person name="Miller A.N."/>
            <person name="Grigoriev I.V."/>
            <person name="Debuchy R."/>
            <person name="Gladieux P."/>
            <person name="Thoren M.H."/>
            <person name="Johannesson H."/>
        </authorList>
    </citation>
    <scope>NUCLEOTIDE SEQUENCE</scope>
    <source>
        <strain evidence="2">CBS 538.74</strain>
    </source>
</reference>
<feature type="domain" description="Heterokaryon incompatibility" evidence="1">
    <location>
        <begin position="227"/>
        <end position="382"/>
    </location>
</feature>
<evidence type="ECO:0000259" key="1">
    <source>
        <dbReference type="Pfam" id="PF06985"/>
    </source>
</evidence>
<protein>
    <submittedName>
        <fullName evidence="2">Heterokaryon incompatibility protein-domain-containing protein</fullName>
    </submittedName>
</protein>
<dbReference type="EMBL" id="MU856869">
    <property type="protein sequence ID" value="KAK4156349.1"/>
    <property type="molecule type" value="Genomic_DNA"/>
</dbReference>
<dbReference type="PANTHER" id="PTHR33112">
    <property type="entry name" value="DOMAIN PROTEIN, PUTATIVE-RELATED"/>
    <property type="match status" value="1"/>
</dbReference>
<dbReference type="InterPro" id="IPR010730">
    <property type="entry name" value="HET"/>
</dbReference>
<evidence type="ECO:0000313" key="3">
    <source>
        <dbReference type="Proteomes" id="UP001302745"/>
    </source>
</evidence>
<dbReference type="AlphaFoldDB" id="A0AAN6VS74"/>